<protein>
    <submittedName>
        <fullName evidence="2">Uncharacterized protein</fullName>
    </submittedName>
</protein>
<evidence type="ECO:0000313" key="2">
    <source>
        <dbReference type="EMBL" id="CAD6199386.1"/>
    </source>
</evidence>
<keyword evidence="3" id="KW-1185">Reference proteome</keyword>
<evidence type="ECO:0000256" key="1">
    <source>
        <dbReference type="SAM" id="MobiDB-lite"/>
    </source>
</evidence>
<comment type="caution">
    <text evidence="2">The sequence shown here is derived from an EMBL/GenBank/DDBJ whole genome shotgun (WGS) entry which is preliminary data.</text>
</comment>
<proteinExistence type="predicted"/>
<dbReference type="AlphaFoldDB" id="A0A8S1HZX6"/>
<dbReference type="EMBL" id="CAJGYM010000172">
    <property type="protein sequence ID" value="CAD6199386.1"/>
    <property type="molecule type" value="Genomic_DNA"/>
</dbReference>
<feature type="region of interest" description="Disordered" evidence="1">
    <location>
        <begin position="39"/>
        <end position="88"/>
    </location>
</feature>
<feature type="compositionally biased region" description="Low complexity" evidence="1">
    <location>
        <begin position="71"/>
        <end position="82"/>
    </location>
</feature>
<organism evidence="2 3">
    <name type="scientific">Caenorhabditis auriculariae</name>
    <dbReference type="NCBI Taxonomy" id="2777116"/>
    <lineage>
        <taxon>Eukaryota</taxon>
        <taxon>Metazoa</taxon>
        <taxon>Ecdysozoa</taxon>
        <taxon>Nematoda</taxon>
        <taxon>Chromadorea</taxon>
        <taxon>Rhabditida</taxon>
        <taxon>Rhabditina</taxon>
        <taxon>Rhabditomorpha</taxon>
        <taxon>Rhabditoidea</taxon>
        <taxon>Rhabditidae</taxon>
        <taxon>Peloderinae</taxon>
        <taxon>Caenorhabditis</taxon>
    </lineage>
</organism>
<name>A0A8S1HZX6_9PELO</name>
<dbReference type="OrthoDB" id="10629908at2759"/>
<reference evidence="2" key="1">
    <citation type="submission" date="2020-10" db="EMBL/GenBank/DDBJ databases">
        <authorList>
            <person name="Kikuchi T."/>
        </authorList>
    </citation>
    <scope>NUCLEOTIDE SEQUENCE</scope>
    <source>
        <strain evidence="2">NKZ352</strain>
    </source>
</reference>
<gene>
    <name evidence="2" type="ORF">CAUJ_LOCUS15289</name>
</gene>
<accession>A0A8S1HZX6</accession>
<sequence>MSLDNQGSSKDEKNMNVFLQITNDNRALIEEIRDRVIASELALDDPPPHKSKSSSKGTKASPLSVQELLRSSMSNSNGPSTSQMNQFPAPNIAGLNPFQLALCQSLAAFPNAFAASPILPMFVPQVTIPAPNLFDANEALKILQNYWAAQQANSGQQ</sequence>
<dbReference type="Proteomes" id="UP000835052">
    <property type="component" value="Unassembled WGS sequence"/>
</dbReference>
<evidence type="ECO:0000313" key="3">
    <source>
        <dbReference type="Proteomes" id="UP000835052"/>
    </source>
</evidence>